<dbReference type="GO" id="GO:0008270">
    <property type="term" value="F:zinc ion binding"/>
    <property type="evidence" value="ECO:0007669"/>
    <property type="project" value="UniProtKB-KW"/>
</dbReference>
<protein>
    <submittedName>
        <fullName evidence="8">SP-RING-type domain-containing protein</fullName>
    </submittedName>
</protein>
<feature type="domain" description="SP-RING-type" evidence="6">
    <location>
        <begin position="242"/>
        <end position="323"/>
    </location>
</feature>
<dbReference type="STRING" id="70415.A0A5S6QMK8"/>
<evidence type="ECO:0000313" key="7">
    <source>
        <dbReference type="Proteomes" id="UP000046395"/>
    </source>
</evidence>
<reference evidence="8" key="1">
    <citation type="submission" date="2019-12" db="UniProtKB">
        <authorList>
            <consortium name="WormBaseParasite"/>
        </authorList>
    </citation>
    <scope>IDENTIFICATION</scope>
</reference>
<dbReference type="PANTHER" id="PTHR10782">
    <property type="entry name" value="ZINC FINGER MIZ DOMAIN-CONTAINING PROTEIN"/>
    <property type="match status" value="1"/>
</dbReference>
<keyword evidence="7" id="KW-1185">Reference proteome</keyword>
<proteinExistence type="predicted"/>
<dbReference type="WBParaSite" id="TMUE_2000008438.1">
    <property type="protein sequence ID" value="TMUE_2000008438.1"/>
    <property type="gene ID" value="WBGene00300280"/>
</dbReference>
<keyword evidence="2 4" id="KW-0863">Zinc-finger</keyword>
<evidence type="ECO:0000313" key="8">
    <source>
        <dbReference type="WBParaSite" id="TMUE_2000008438.1"/>
    </source>
</evidence>
<dbReference type="CDD" id="cd16650">
    <property type="entry name" value="SP-RING_PIAS-like"/>
    <property type="match status" value="1"/>
</dbReference>
<name>A0A5S6QMK8_TRIMR</name>
<sequence>MRFKERSQLYNVIVKGEASSADTGAAAAYPNELGNIIEEGYTSQQIFSIDEMGLYWKMPSKSFIAKEERSMPGMKQFTPASLFGHRGPCNMACTPVSCCEYFRMKKDSLLYRDSVRVQFRVRTYDGKTVTVDEYPYLFVLAINNIPIDVGKFPGLNNQDKLPVVKGKLLDVTHCFYQSDGTPVEINYVRVMWSPADKRKFICSIRFVVERTLEALLAELQTRPMFTSKDLLEKLFNSGDGDEDDDVMLCNVETSLLCPITFTRINIPCRSVKCKHVDCFDAKTFLLSNKCQIEWLCPLCKSRISFNDLRIDSLLTDILSSTQADVLKADVSYDGTWTPVDDRAKFCLQKRIKSENAYFADEDSDERLDIISVGSDEHLVSVCTSPTTSATAESAPDHNVGQFNGTTRTQLDRSASPEIIDLTMDDNCSSCENSVQSEFSECTYQCQCEHRSAAPQVERAHEQYARDRFRAVSAEQGGPQS</sequence>
<dbReference type="InterPro" id="IPR013083">
    <property type="entry name" value="Znf_RING/FYVE/PHD"/>
</dbReference>
<organism evidence="7 8">
    <name type="scientific">Trichuris muris</name>
    <name type="common">Mouse whipworm</name>
    <dbReference type="NCBI Taxonomy" id="70415"/>
    <lineage>
        <taxon>Eukaryota</taxon>
        <taxon>Metazoa</taxon>
        <taxon>Ecdysozoa</taxon>
        <taxon>Nematoda</taxon>
        <taxon>Enoplea</taxon>
        <taxon>Dorylaimia</taxon>
        <taxon>Trichinellida</taxon>
        <taxon>Trichuridae</taxon>
        <taxon>Trichuris</taxon>
    </lineage>
</organism>
<evidence type="ECO:0000259" key="6">
    <source>
        <dbReference type="PROSITE" id="PS51044"/>
    </source>
</evidence>
<dbReference type="Gene3D" id="3.30.40.10">
    <property type="entry name" value="Zinc/RING finger domain, C3HC4 (zinc finger)"/>
    <property type="match status" value="1"/>
</dbReference>
<dbReference type="Proteomes" id="UP000046395">
    <property type="component" value="Unassembled WGS sequence"/>
</dbReference>
<dbReference type="InterPro" id="IPR004181">
    <property type="entry name" value="Znf_MIZ"/>
</dbReference>
<evidence type="ECO:0000256" key="2">
    <source>
        <dbReference type="ARBA" id="ARBA00022771"/>
    </source>
</evidence>
<dbReference type="Pfam" id="PF02891">
    <property type="entry name" value="zf-MIZ"/>
    <property type="match status" value="1"/>
</dbReference>
<dbReference type="PROSITE" id="PS51044">
    <property type="entry name" value="ZF_SP_RING"/>
    <property type="match status" value="1"/>
</dbReference>
<keyword evidence="1" id="KW-0479">Metal-binding</keyword>
<dbReference type="AlphaFoldDB" id="A0A5S6QMK8"/>
<dbReference type="SUPFAM" id="SSF57850">
    <property type="entry name" value="RING/U-box"/>
    <property type="match status" value="1"/>
</dbReference>
<accession>A0A5S6QMK8</accession>
<dbReference type="GO" id="GO:0000785">
    <property type="term" value="C:chromatin"/>
    <property type="evidence" value="ECO:0007669"/>
    <property type="project" value="TreeGrafter"/>
</dbReference>
<evidence type="ECO:0000256" key="5">
    <source>
        <dbReference type="SAM" id="MobiDB-lite"/>
    </source>
</evidence>
<keyword evidence="3" id="KW-0862">Zinc</keyword>
<feature type="region of interest" description="Disordered" evidence="5">
    <location>
        <begin position="386"/>
        <end position="408"/>
    </location>
</feature>
<dbReference type="GO" id="GO:0016925">
    <property type="term" value="P:protein sumoylation"/>
    <property type="evidence" value="ECO:0007669"/>
    <property type="project" value="TreeGrafter"/>
</dbReference>
<evidence type="ECO:0000256" key="4">
    <source>
        <dbReference type="PROSITE-ProRule" id="PRU00452"/>
    </source>
</evidence>
<evidence type="ECO:0000256" key="1">
    <source>
        <dbReference type="ARBA" id="ARBA00022723"/>
    </source>
</evidence>
<dbReference type="PANTHER" id="PTHR10782:SF4">
    <property type="entry name" value="TONALLI, ISOFORM E"/>
    <property type="match status" value="1"/>
</dbReference>
<evidence type="ECO:0000256" key="3">
    <source>
        <dbReference type="ARBA" id="ARBA00022833"/>
    </source>
</evidence>
<dbReference type="GO" id="GO:0061665">
    <property type="term" value="F:SUMO ligase activity"/>
    <property type="evidence" value="ECO:0007669"/>
    <property type="project" value="TreeGrafter"/>
</dbReference>